<dbReference type="Proteomes" id="UP000526184">
    <property type="component" value="Unassembled WGS sequence"/>
</dbReference>
<dbReference type="GO" id="GO:0004427">
    <property type="term" value="F:inorganic diphosphate phosphatase activity"/>
    <property type="evidence" value="ECO:0007669"/>
    <property type="project" value="UniProtKB-EC"/>
</dbReference>
<dbReference type="GO" id="GO:0046872">
    <property type="term" value="F:metal ion binding"/>
    <property type="evidence" value="ECO:0007669"/>
    <property type="project" value="UniProtKB-KW"/>
</dbReference>
<evidence type="ECO:0000313" key="9">
    <source>
        <dbReference type="EMBL" id="NYV27859.1"/>
    </source>
</evidence>
<dbReference type="Pfam" id="PF01368">
    <property type="entry name" value="DHH"/>
    <property type="match status" value="1"/>
</dbReference>
<reference evidence="9 10" key="1">
    <citation type="submission" date="2020-05" db="EMBL/GenBank/DDBJ databases">
        <title>Streptobacillus felis strain LHL191014123.</title>
        <authorList>
            <person name="Fawzy A."/>
            <person name="Rau J."/>
            <person name="Risse K."/>
            <person name="Schauerte N."/>
            <person name="Geiger C."/>
            <person name="Blom J."/>
            <person name="Imirzalioglu C."/>
            <person name="Falgenhauer J."/>
            <person name="Bach A."/>
            <person name="Herden C."/>
            <person name="Eisenberg T."/>
        </authorList>
    </citation>
    <scope>NUCLEOTIDE SEQUENCE [LARGE SCALE GENOMIC DNA]</scope>
    <source>
        <strain evidence="9 10">LHL191014123</strain>
    </source>
</reference>
<gene>
    <name evidence="9" type="ORF">HP397_03350</name>
</gene>
<feature type="domain" description="DHHA2" evidence="8">
    <location>
        <begin position="176"/>
        <end position="302"/>
    </location>
</feature>
<proteinExistence type="predicted"/>
<dbReference type="FunFam" id="3.90.1640.10:FF:000001">
    <property type="entry name" value="Probable manganese-dependent inorganic pyrophosphatase"/>
    <property type="match status" value="1"/>
</dbReference>
<sequence>MIIFGHKNPDTDTICSAIVYSHLKMDLGVKAEAKRLGELNEETKFVLNYLGVDAPELIDNVSGESIILVDHNERTQTADGFEDAKVLEVIDHHRVANFNVSDPLYMRLEPVGCTATILFDMYKENNIKPCKKIAGLMLSAIISDTLLFKSPTCTPKDVVAGKELAEIAELNLEEYGLEMLKAGTNLSSKSEKELLNMDMKVFEVSDVKMAIAQVNSVNEEEMLSRKEKLLVEMNELLEAKQLTFVLFVITNILTNDSIGLVCGNNLEIVEKAFNEKVNDNEIVLKKVVSRKKQVVPPLTDAINAR</sequence>
<keyword evidence="3" id="KW-0479">Metal-binding</keyword>
<evidence type="ECO:0000259" key="8">
    <source>
        <dbReference type="SMART" id="SM01131"/>
    </source>
</evidence>
<organism evidence="9 10">
    <name type="scientific">Streptobacillus felis</name>
    <dbReference type="NCBI Taxonomy" id="1384509"/>
    <lineage>
        <taxon>Bacteria</taxon>
        <taxon>Fusobacteriati</taxon>
        <taxon>Fusobacteriota</taxon>
        <taxon>Fusobacteriia</taxon>
        <taxon>Fusobacteriales</taxon>
        <taxon>Leptotrichiaceae</taxon>
        <taxon>Streptobacillus</taxon>
    </lineage>
</organism>
<dbReference type="PANTHER" id="PTHR12112:SF22">
    <property type="entry name" value="MANGANESE-DEPENDENT INORGANIC PYROPHOSPHATASE-RELATED"/>
    <property type="match status" value="1"/>
</dbReference>
<evidence type="ECO:0000256" key="1">
    <source>
        <dbReference type="ARBA" id="ARBA00001936"/>
    </source>
</evidence>
<dbReference type="Gene3D" id="3.90.1640.10">
    <property type="entry name" value="inorganic pyrophosphatase (n-terminal core)"/>
    <property type="match status" value="1"/>
</dbReference>
<evidence type="ECO:0000256" key="4">
    <source>
        <dbReference type="ARBA" id="ARBA00022801"/>
    </source>
</evidence>
<dbReference type="PANTHER" id="PTHR12112">
    <property type="entry name" value="BNIP - RELATED"/>
    <property type="match status" value="1"/>
</dbReference>
<dbReference type="Gene3D" id="3.10.310.20">
    <property type="entry name" value="DHHA2 domain"/>
    <property type="match status" value="1"/>
</dbReference>
<dbReference type="InterPro" id="IPR004097">
    <property type="entry name" value="DHHA2"/>
</dbReference>
<dbReference type="EMBL" id="JABMKT010000014">
    <property type="protein sequence ID" value="NYV27859.1"/>
    <property type="molecule type" value="Genomic_DNA"/>
</dbReference>
<dbReference type="InterPro" id="IPR038222">
    <property type="entry name" value="DHHA2_dom_sf"/>
</dbReference>
<dbReference type="InterPro" id="IPR001667">
    <property type="entry name" value="DDH_dom"/>
</dbReference>
<dbReference type="EC" id="3.6.1.1" evidence="2"/>
<comment type="cofactor">
    <cofactor evidence="1">
        <name>Mn(2+)</name>
        <dbReference type="ChEBI" id="CHEBI:29035"/>
    </cofactor>
</comment>
<evidence type="ECO:0000256" key="6">
    <source>
        <dbReference type="ARBA" id="ARBA00032535"/>
    </source>
</evidence>
<name>A0A7Z0T8E2_9FUSO</name>
<dbReference type="InterPro" id="IPR038763">
    <property type="entry name" value="DHH_sf"/>
</dbReference>
<comment type="catalytic activity">
    <reaction evidence="7">
        <text>diphosphate + H2O = 2 phosphate + H(+)</text>
        <dbReference type="Rhea" id="RHEA:24576"/>
        <dbReference type="ChEBI" id="CHEBI:15377"/>
        <dbReference type="ChEBI" id="CHEBI:15378"/>
        <dbReference type="ChEBI" id="CHEBI:33019"/>
        <dbReference type="ChEBI" id="CHEBI:43474"/>
        <dbReference type="EC" id="3.6.1.1"/>
    </reaction>
</comment>
<dbReference type="SMART" id="SM01131">
    <property type="entry name" value="DHHA2"/>
    <property type="match status" value="1"/>
</dbReference>
<keyword evidence="10" id="KW-1185">Reference proteome</keyword>
<dbReference type="SUPFAM" id="SSF64182">
    <property type="entry name" value="DHH phosphoesterases"/>
    <property type="match status" value="1"/>
</dbReference>
<evidence type="ECO:0000256" key="2">
    <source>
        <dbReference type="ARBA" id="ARBA00012146"/>
    </source>
</evidence>
<dbReference type="GO" id="GO:0005737">
    <property type="term" value="C:cytoplasm"/>
    <property type="evidence" value="ECO:0007669"/>
    <property type="project" value="InterPro"/>
</dbReference>
<evidence type="ECO:0000256" key="3">
    <source>
        <dbReference type="ARBA" id="ARBA00022723"/>
    </source>
</evidence>
<accession>A0A7Z0T8E2</accession>
<evidence type="ECO:0000313" key="10">
    <source>
        <dbReference type="Proteomes" id="UP000526184"/>
    </source>
</evidence>
<dbReference type="NCBIfam" id="NF003877">
    <property type="entry name" value="PRK05427.1"/>
    <property type="match status" value="1"/>
</dbReference>
<protein>
    <recommendedName>
        <fullName evidence="2">inorganic diphosphatase</fullName>
        <ecNumber evidence="2">3.6.1.1</ecNumber>
    </recommendedName>
    <alternativeName>
        <fullName evidence="6">Pyrophosphate phospho-hydrolase</fullName>
    </alternativeName>
</protein>
<evidence type="ECO:0000256" key="7">
    <source>
        <dbReference type="ARBA" id="ARBA00047820"/>
    </source>
</evidence>
<comment type="caution">
    <text evidence="9">The sequence shown here is derived from an EMBL/GenBank/DDBJ whole genome shotgun (WGS) entry which is preliminary data.</text>
</comment>
<dbReference type="AlphaFoldDB" id="A0A7Z0T8E2"/>
<keyword evidence="5" id="KW-0464">Manganese</keyword>
<evidence type="ECO:0000256" key="5">
    <source>
        <dbReference type="ARBA" id="ARBA00023211"/>
    </source>
</evidence>
<dbReference type="RefSeq" id="WP_180135901.1">
    <property type="nucleotide sequence ID" value="NZ_JABMKT010000014.1"/>
</dbReference>
<dbReference type="Pfam" id="PF02833">
    <property type="entry name" value="DHHA2"/>
    <property type="match status" value="1"/>
</dbReference>
<keyword evidence="4 9" id="KW-0378">Hydrolase</keyword>